<organism evidence="1 2">
    <name type="scientific">Mumia zhuanghuii</name>
    <dbReference type="NCBI Taxonomy" id="2585211"/>
    <lineage>
        <taxon>Bacteria</taxon>
        <taxon>Bacillati</taxon>
        <taxon>Actinomycetota</taxon>
        <taxon>Actinomycetes</taxon>
        <taxon>Propionibacteriales</taxon>
        <taxon>Nocardioidaceae</taxon>
        <taxon>Mumia</taxon>
    </lineage>
</organism>
<comment type="caution">
    <text evidence="1">The sequence shown here is derived from an EMBL/GenBank/DDBJ whole genome shotgun (WGS) entry which is preliminary data.</text>
</comment>
<dbReference type="Proteomes" id="UP000306740">
    <property type="component" value="Unassembled WGS sequence"/>
</dbReference>
<protein>
    <submittedName>
        <fullName evidence="1">Uncharacterized protein</fullName>
    </submittedName>
</protein>
<dbReference type="AlphaFoldDB" id="A0A5C4M1S5"/>
<gene>
    <name evidence="1" type="ORF">FHE65_34420</name>
</gene>
<dbReference type="RefSeq" id="WP_139107378.1">
    <property type="nucleotide sequence ID" value="NZ_VDFR01000244.1"/>
</dbReference>
<dbReference type="EMBL" id="VDFR01000244">
    <property type="protein sequence ID" value="TNC26838.1"/>
    <property type="molecule type" value="Genomic_DNA"/>
</dbReference>
<sequence length="111" mass="13136">MGRLVGGTWQSPGRGVAQQAMWLPEFYPMATMVRWPWLGMKGKPMPERMCWKLMFLDFQWLHPPPLPVWRDSRLKCQWLWPFARPFLQGVQMECEGAFSPLGRFAEHPKLF</sequence>
<evidence type="ECO:0000313" key="2">
    <source>
        <dbReference type="Proteomes" id="UP000306740"/>
    </source>
</evidence>
<proteinExistence type="predicted"/>
<name>A0A5C4M1S5_9ACTN</name>
<accession>A0A5C4M1S5</accession>
<reference evidence="1 2" key="1">
    <citation type="submission" date="2019-05" db="EMBL/GenBank/DDBJ databases">
        <title>Mumia sp. nov., isolated from the intestinal contents of plateau pika (Ochotona curzoniae) in the Qinghai-Tibet plateau of China.</title>
        <authorList>
            <person name="Tian Z."/>
        </authorList>
    </citation>
    <scope>NUCLEOTIDE SEQUENCE [LARGE SCALE GENOMIC DNA]</scope>
    <source>
        <strain evidence="2">527</strain>
    </source>
</reference>
<evidence type="ECO:0000313" key="1">
    <source>
        <dbReference type="EMBL" id="TNC26838.1"/>
    </source>
</evidence>